<dbReference type="Pfam" id="PF00392">
    <property type="entry name" value="GntR"/>
    <property type="match status" value="1"/>
</dbReference>
<dbReference type="EMBL" id="FTMN01000001">
    <property type="protein sequence ID" value="SIP99188.1"/>
    <property type="molecule type" value="Genomic_DNA"/>
</dbReference>
<dbReference type="Proteomes" id="UP000186895">
    <property type="component" value="Unassembled WGS sequence"/>
</dbReference>
<dbReference type="Gene3D" id="1.20.120.530">
    <property type="entry name" value="GntR ligand-binding domain-like"/>
    <property type="match status" value="1"/>
</dbReference>
<protein>
    <recommendedName>
        <fullName evidence="6">Pyruvate dehydrogenase complex repressor</fullName>
    </recommendedName>
</protein>
<accession>A0A1N6P483</accession>
<keyword evidence="2" id="KW-0805">Transcription regulation</keyword>
<dbReference type="InterPro" id="IPR036390">
    <property type="entry name" value="WH_DNA-bd_sf"/>
</dbReference>
<dbReference type="InterPro" id="IPR011711">
    <property type="entry name" value="GntR_C"/>
</dbReference>
<dbReference type="CDD" id="cd07377">
    <property type="entry name" value="WHTH_GntR"/>
    <property type="match status" value="1"/>
</dbReference>
<dbReference type="InterPro" id="IPR036388">
    <property type="entry name" value="WH-like_DNA-bd_sf"/>
</dbReference>
<dbReference type="SMART" id="SM00895">
    <property type="entry name" value="FCD"/>
    <property type="match status" value="1"/>
</dbReference>
<evidence type="ECO:0000256" key="1">
    <source>
        <dbReference type="ARBA" id="ARBA00022491"/>
    </source>
</evidence>
<dbReference type="PANTHER" id="PTHR43537">
    <property type="entry name" value="TRANSCRIPTIONAL REGULATOR, GNTR FAMILY"/>
    <property type="match status" value="1"/>
</dbReference>
<dbReference type="PANTHER" id="PTHR43537:SF34">
    <property type="entry name" value="PYRUVATE DEHYDROGENASE COMPLEX REPRESSOR"/>
    <property type="match status" value="1"/>
</dbReference>
<organism evidence="8 9">
    <name type="scientific">Marinobacterium stanieri</name>
    <dbReference type="NCBI Taxonomy" id="49186"/>
    <lineage>
        <taxon>Bacteria</taxon>
        <taxon>Pseudomonadati</taxon>
        <taxon>Pseudomonadota</taxon>
        <taxon>Gammaproteobacteria</taxon>
        <taxon>Oceanospirillales</taxon>
        <taxon>Oceanospirillaceae</taxon>
        <taxon>Marinobacterium</taxon>
    </lineage>
</organism>
<evidence type="ECO:0000256" key="4">
    <source>
        <dbReference type="ARBA" id="ARBA00023163"/>
    </source>
</evidence>
<dbReference type="Gene3D" id="1.10.10.10">
    <property type="entry name" value="Winged helix-like DNA-binding domain superfamily/Winged helix DNA-binding domain"/>
    <property type="match status" value="1"/>
</dbReference>
<dbReference type="PROSITE" id="PS50949">
    <property type="entry name" value="HTH_GNTR"/>
    <property type="match status" value="1"/>
</dbReference>
<evidence type="ECO:0000256" key="2">
    <source>
        <dbReference type="ARBA" id="ARBA00023015"/>
    </source>
</evidence>
<name>A0A1N6P483_9GAMM</name>
<keyword evidence="9" id="KW-1185">Reference proteome</keyword>
<keyword evidence="3" id="KW-0238">DNA-binding</keyword>
<dbReference type="InterPro" id="IPR008920">
    <property type="entry name" value="TF_FadR/GntR_C"/>
</dbReference>
<dbReference type="STRING" id="49186.SAMN05421647_101774"/>
<keyword evidence="8" id="KW-0670">Pyruvate</keyword>
<keyword evidence="1" id="KW-0678">Repressor</keyword>
<dbReference type="eggNOG" id="COG2186">
    <property type="taxonomic scope" value="Bacteria"/>
</dbReference>
<proteinExistence type="predicted"/>
<evidence type="ECO:0000256" key="6">
    <source>
        <dbReference type="ARBA" id="ARBA00039592"/>
    </source>
</evidence>
<keyword evidence="4" id="KW-0804">Transcription</keyword>
<sequence length="246" mass="27882">MGRECYTDNWSYQEAGDMNLQYELERQLLDGDWVPGQALPSERSLMQQYAVSRGAVREALAGLRATGVIDTQQGGRSRCANLLEQHLELPLQGRGEDIEFQLQVLEARAVLEGEAAWFAAQRASDEELALLAQEYEQMCRRGRSSSGRDASTLEKAKADLQFHMLIAQASHHLLVCSFSQLFYNRYFNAIYSVLSRTLSRFGRYPDGIARQHSAIHRALQARDANLARESARAHILYTRDLLKQCQ</sequence>
<evidence type="ECO:0000313" key="8">
    <source>
        <dbReference type="EMBL" id="SIP99188.1"/>
    </source>
</evidence>
<feature type="domain" description="HTH gntR-type" evidence="7">
    <location>
        <begin position="14"/>
        <end position="82"/>
    </location>
</feature>
<reference evidence="8 9" key="1">
    <citation type="submission" date="2017-01" db="EMBL/GenBank/DDBJ databases">
        <authorList>
            <person name="Mah S.A."/>
            <person name="Swanson W.J."/>
            <person name="Moy G.W."/>
            <person name="Vacquier V.D."/>
        </authorList>
    </citation>
    <scope>NUCLEOTIDE SEQUENCE [LARGE SCALE GENOMIC DNA]</scope>
    <source>
        <strain evidence="8 9">DSM 7027</strain>
    </source>
</reference>
<evidence type="ECO:0000256" key="5">
    <source>
        <dbReference type="ARBA" id="ARBA00037357"/>
    </source>
</evidence>
<evidence type="ECO:0000256" key="3">
    <source>
        <dbReference type="ARBA" id="ARBA00023125"/>
    </source>
</evidence>
<dbReference type="Pfam" id="PF07729">
    <property type="entry name" value="FCD"/>
    <property type="match status" value="1"/>
</dbReference>
<dbReference type="SMART" id="SM00345">
    <property type="entry name" value="HTH_GNTR"/>
    <property type="match status" value="1"/>
</dbReference>
<dbReference type="InterPro" id="IPR000524">
    <property type="entry name" value="Tscrpt_reg_HTH_GntR"/>
</dbReference>
<dbReference type="GO" id="GO:0003700">
    <property type="term" value="F:DNA-binding transcription factor activity"/>
    <property type="evidence" value="ECO:0007669"/>
    <property type="project" value="InterPro"/>
</dbReference>
<evidence type="ECO:0000259" key="7">
    <source>
        <dbReference type="PROSITE" id="PS50949"/>
    </source>
</evidence>
<dbReference type="SUPFAM" id="SSF46785">
    <property type="entry name" value="Winged helix' DNA-binding domain"/>
    <property type="match status" value="1"/>
</dbReference>
<dbReference type="AlphaFoldDB" id="A0A1N6P483"/>
<dbReference type="PRINTS" id="PR00035">
    <property type="entry name" value="HTHGNTR"/>
</dbReference>
<dbReference type="SUPFAM" id="SSF48008">
    <property type="entry name" value="GntR ligand-binding domain-like"/>
    <property type="match status" value="1"/>
</dbReference>
<evidence type="ECO:0000313" key="9">
    <source>
        <dbReference type="Proteomes" id="UP000186895"/>
    </source>
</evidence>
<comment type="function">
    <text evidence="5">Transcriptional repressor for the pyruvate dehydrogenase complex genes aceEF and lpd.</text>
</comment>
<dbReference type="GO" id="GO:0003677">
    <property type="term" value="F:DNA binding"/>
    <property type="evidence" value="ECO:0007669"/>
    <property type="project" value="UniProtKB-KW"/>
</dbReference>
<gene>
    <name evidence="8" type="ORF">SAMN05421647_101774</name>
</gene>